<reference evidence="6" key="1">
    <citation type="submission" date="2023-07" db="EMBL/GenBank/DDBJ databases">
        <title>draft genome sequence of fig (Ficus carica).</title>
        <authorList>
            <person name="Takahashi T."/>
            <person name="Nishimura K."/>
        </authorList>
    </citation>
    <scope>NUCLEOTIDE SEQUENCE</scope>
</reference>
<gene>
    <name evidence="6" type="ORF">TIFTF001_021826</name>
</gene>
<dbReference type="Pfam" id="PF01582">
    <property type="entry name" value="TIR"/>
    <property type="match status" value="1"/>
</dbReference>
<dbReference type="SUPFAM" id="SSF52200">
    <property type="entry name" value="Toll/Interleukin receptor TIR domain"/>
    <property type="match status" value="1"/>
</dbReference>
<evidence type="ECO:0000259" key="5">
    <source>
        <dbReference type="PROSITE" id="PS50104"/>
    </source>
</evidence>
<protein>
    <recommendedName>
        <fullName evidence="1">ADP-ribosyl cyclase/cyclic ADP-ribose hydrolase</fullName>
        <ecNumber evidence="1">3.2.2.6</ecNumber>
    </recommendedName>
</protein>
<dbReference type="SMART" id="SM00255">
    <property type="entry name" value="TIR"/>
    <property type="match status" value="1"/>
</dbReference>
<proteinExistence type="predicted"/>
<dbReference type="PROSITE" id="PS50104">
    <property type="entry name" value="TIR"/>
    <property type="match status" value="1"/>
</dbReference>
<dbReference type="EC" id="3.2.2.6" evidence="1"/>
<dbReference type="PANTHER" id="PTHR32009">
    <property type="entry name" value="TMV RESISTANCE PROTEIN N-LIKE"/>
    <property type="match status" value="1"/>
</dbReference>
<dbReference type="Gramene" id="FCD_00017803-RA">
    <property type="protein sequence ID" value="FCD_00017803-RA:cds"/>
    <property type="gene ID" value="FCD_00017803"/>
</dbReference>
<dbReference type="AlphaFoldDB" id="A0AA88AV82"/>
<accession>A0AA88AV82</accession>
<dbReference type="InterPro" id="IPR035897">
    <property type="entry name" value="Toll_tir_struct_dom_sf"/>
</dbReference>
<dbReference type="InterPro" id="IPR000157">
    <property type="entry name" value="TIR_dom"/>
</dbReference>
<name>A0AA88AV82_FICCA</name>
<evidence type="ECO:0000256" key="4">
    <source>
        <dbReference type="ARBA" id="ARBA00047304"/>
    </source>
</evidence>
<dbReference type="Proteomes" id="UP001187192">
    <property type="component" value="Unassembled WGS sequence"/>
</dbReference>
<keyword evidence="2" id="KW-0378">Hydrolase</keyword>
<evidence type="ECO:0000313" key="6">
    <source>
        <dbReference type="EMBL" id="GMN52696.1"/>
    </source>
</evidence>
<dbReference type="EMBL" id="BTGU01000042">
    <property type="protein sequence ID" value="GMN52696.1"/>
    <property type="molecule type" value="Genomic_DNA"/>
</dbReference>
<keyword evidence="3" id="KW-0520">NAD</keyword>
<evidence type="ECO:0000313" key="7">
    <source>
        <dbReference type="Proteomes" id="UP001187192"/>
    </source>
</evidence>
<sequence length="156" mass="17971">MDNSGIIPKEKYDVCIHVGHDHHMLRKLAFALRSKEVKTYVDDSTRMENCNPSIRAKVIQEAKIAVVSFSEDFANSEWNLEQLNHIVESKQKNNQTVIPVFHHVDRTHVQQLTGKIGAAFAVHEVRFAEEIDKVYQWKNSLRIVANQPGWDVPLTR</sequence>
<organism evidence="6 7">
    <name type="scientific">Ficus carica</name>
    <name type="common">Common fig</name>
    <dbReference type="NCBI Taxonomy" id="3494"/>
    <lineage>
        <taxon>Eukaryota</taxon>
        <taxon>Viridiplantae</taxon>
        <taxon>Streptophyta</taxon>
        <taxon>Embryophyta</taxon>
        <taxon>Tracheophyta</taxon>
        <taxon>Spermatophyta</taxon>
        <taxon>Magnoliopsida</taxon>
        <taxon>eudicotyledons</taxon>
        <taxon>Gunneridae</taxon>
        <taxon>Pentapetalae</taxon>
        <taxon>rosids</taxon>
        <taxon>fabids</taxon>
        <taxon>Rosales</taxon>
        <taxon>Moraceae</taxon>
        <taxon>Ficeae</taxon>
        <taxon>Ficus</taxon>
    </lineage>
</organism>
<dbReference type="Gene3D" id="3.40.50.10140">
    <property type="entry name" value="Toll/interleukin-1 receptor homology (TIR) domain"/>
    <property type="match status" value="1"/>
</dbReference>
<dbReference type="GO" id="GO:0007165">
    <property type="term" value="P:signal transduction"/>
    <property type="evidence" value="ECO:0007669"/>
    <property type="project" value="InterPro"/>
</dbReference>
<dbReference type="GO" id="GO:0061809">
    <property type="term" value="F:NAD+ nucleosidase activity, cyclic ADP-ribose generating"/>
    <property type="evidence" value="ECO:0007669"/>
    <property type="project" value="UniProtKB-EC"/>
</dbReference>
<evidence type="ECO:0000256" key="2">
    <source>
        <dbReference type="ARBA" id="ARBA00022801"/>
    </source>
</evidence>
<comment type="caution">
    <text evidence="6">The sequence shown here is derived from an EMBL/GenBank/DDBJ whole genome shotgun (WGS) entry which is preliminary data.</text>
</comment>
<evidence type="ECO:0000256" key="3">
    <source>
        <dbReference type="ARBA" id="ARBA00023027"/>
    </source>
</evidence>
<dbReference type="PANTHER" id="PTHR32009:SF39">
    <property type="entry name" value="TIR DOMAIN-CONTAINING PROTEIN"/>
    <property type="match status" value="1"/>
</dbReference>
<comment type="catalytic activity">
    <reaction evidence="4">
        <text>NAD(+) + H2O = ADP-D-ribose + nicotinamide + H(+)</text>
        <dbReference type="Rhea" id="RHEA:16301"/>
        <dbReference type="ChEBI" id="CHEBI:15377"/>
        <dbReference type="ChEBI" id="CHEBI:15378"/>
        <dbReference type="ChEBI" id="CHEBI:17154"/>
        <dbReference type="ChEBI" id="CHEBI:57540"/>
        <dbReference type="ChEBI" id="CHEBI:57967"/>
        <dbReference type="EC" id="3.2.2.6"/>
    </reaction>
    <physiologicalReaction direction="left-to-right" evidence="4">
        <dbReference type="Rhea" id="RHEA:16302"/>
    </physiologicalReaction>
</comment>
<evidence type="ECO:0000256" key="1">
    <source>
        <dbReference type="ARBA" id="ARBA00011982"/>
    </source>
</evidence>
<feature type="domain" description="TIR" evidence="5">
    <location>
        <begin position="10"/>
        <end position="156"/>
    </location>
</feature>
<keyword evidence="7" id="KW-1185">Reference proteome</keyword>